<evidence type="ECO:0000313" key="4">
    <source>
        <dbReference type="EMBL" id="MBI2875424.1"/>
    </source>
</evidence>
<protein>
    <recommendedName>
        <fullName evidence="6">Tetratricopeptide repeat protein</fullName>
    </recommendedName>
</protein>
<dbReference type="SUPFAM" id="SSF48452">
    <property type="entry name" value="TPR-like"/>
    <property type="match status" value="1"/>
</dbReference>
<keyword evidence="2" id="KW-0802">TPR repeat</keyword>
<dbReference type="PANTHER" id="PTHR44227">
    <property type="match status" value="1"/>
</dbReference>
<dbReference type="Proteomes" id="UP000769766">
    <property type="component" value="Unassembled WGS sequence"/>
</dbReference>
<feature type="transmembrane region" description="Helical" evidence="3">
    <location>
        <begin position="247"/>
        <end position="266"/>
    </location>
</feature>
<feature type="transmembrane region" description="Helical" evidence="3">
    <location>
        <begin position="383"/>
        <end position="400"/>
    </location>
</feature>
<keyword evidence="3" id="KW-1133">Transmembrane helix</keyword>
<feature type="transmembrane region" description="Helical" evidence="3">
    <location>
        <begin position="354"/>
        <end position="374"/>
    </location>
</feature>
<name>A0A932CLK6_UNCTE</name>
<evidence type="ECO:0008006" key="6">
    <source>
        <dbReference type="Google" id="ProtNLM"/>
    </source>
</evidence>
<gene>
    <name evidence="4" type="ORF">HYY20_00925</name>
</gene>
<keyword evidence="1" id="KW-0677">Repeat</keyword>
<evidence type="ECO:0000313" key="5">
    <source>
        <dbReference type="Proteomes" id="UP000769766"/>
    </source>
</evidence>
<accession>A0A932CLK6</accession>
<dbReference type="AlphaFoldDB" id="A0A932CLK6"/>
<evidence type="ECO:0000256" key="1">
    <source>
        <dbReference type="ARBA" id="ARBA00022737"/>
    </source>
</evidence>
<feature type="transmembrane region" description="Helical" evidence="3">
    <location>
        <begin position="330"/>
        <end position="348"/>
    </location>
</feature>
<dbReference type="Gene3D" id="1.25.40.10">
    <property type="entry name" value="Tetratricopeptide repeat domain"/>
    <property type="match status" value="1"/>
</dbReference>
<dbReference type="InterPro" id="IPR052346">
    <property type="entry name" value="O-mannosyl-transferase_TMTC"/>
</dbReference>
<comment type="caution">
    <text evidence="4">The sequence shown here is derived from an EMBL/GenBank/DDBJ whole genome shotgun (WGS) entry which is preliminary data.</text>
</comment>
<proteinExistence type="predicted"/>
<keyword evidence="3" id="KW-0812">Transmembrane</keyword>
<feature type="transmembrane region" description="Helical" evidence="3">
    <location>
        <begin position="134"/>
        <end position="155"/>
    </location>
</feature>
<organism evidence="4 5">
    <name type="scientific">Tectimicrobiota bacterium</name>
    <dbReference type="NCBI Taxonomy" id="2528274"/>
    <lineage>
        <taxon>Bacteria</taxon>
        <taxon>Pseudomonadati</taxon>
        <taxon>Nitrospinota/Tectimicrobiota group</taxon>
        <taxon>Candidatus Tectimicrobiota</taxon>
    </lineage>
</organism>
<feature type="transmembrane region" description="Helical" evidence="3">
    <location>
        <begin position="286"/>
        <end position="309"/>
    </location>
</feature>
<reference evidence="4" key="1">
    <citation type="submission" date="2020-07" db="EMBL/GenBank/DDBJ databases">
        <title>Huge and variable diversity of episymbiotic CPR bacteria and DPANN archaea in groundwater ecosystems.</title>
        <authorList>
            <person name="He C.Y."/>
            <person name="Keren R."/>
            <person name="Whittaker M."/>
            <person name="Farag I.F."/>
            <person name="Doudna J."/>
            <person name="Cate J.H.D."/>
            <person name="Banfield J.F."/>
        </authorList>
    </citation>
    <scope>NUCLEOTIDE SEQUENCE</scope>
    <source>
        <strain evidence="4">NC_groundwater_672_Ag_B-0.1um_62_36</strain>
    </source>
</reference>
<dbReference type="PANTHER" id="PTHR44227:SF3">
    <property type="entry name" value="PROTEIN O-MANNOSYL-TRANSFERASE TMTC4"/>
    <property type="match status" value="1"/>
</dbReference>
<sequence>MMPRWCVRTLLVAVLLSSNLVYLESLKGQFIWDDHNLVVKNEAIRDLAHPATLFTRPSSTSHRFVTNASLALDYACWRLDPWGYHLTNLLLHGLATLLFAGLAYGLFGSPWVAFLAGLIFSLHPARAEAVAALLGRSDLLCTVFVLLAFLCHLRLRSRAEVWRLPSDRSLSRTRTCPRIGSGASSGPDPGSGIRGQLWQLGVLLAYGLAMGSKETGMMVFPLLVAYDRLVDLPAGRRSGRFWRERGPYYALLALLALAYLYFRFWVPLPSPPAPARDLALWEQYQSWHPSQALLTSFYLVAHYLGLLFFPWRLSNWYEIPRLAVPWDPRFLGSAALLLALLGAALYAGKRERRLSFLVAWFLLFLLPVLNLAAIPGAILAERWLYLAGGSFCLLLGYGAVRGLRAPWMGRHWSLRPAGVALVALVLALYAHQAREKSASWRTAVSLFAYSLQAYPDSAYLHFNLATAYYVEAKDTERTVAELERAIQCDPRYLSLLTTLSATPTSPPGAAPAGP</sequence>
<dbReference type="EMBL" id="JACPRF010000028">
    <property type="protein sequence ID" value="MBI2875424.1"/>
    <property type="molecule type" value="Genomic_DNA"/>
</dbReference>
<feature type="transmembrane region" description="Helical" evidence="3">
    <location>
        <begin position="412"/>
        <end position="431"/>
    </location>
</feature>
<keyword evidence="3" id="KW-0472">Membrane</keyword>
<dbReference type="InterPro" id="IPR011990">
    <property type="entry name" value="TPR-like_helical_dom_sf"/>
</dbReference>
<evidence type="ECO:0000256" key="3">
    <source>
        <dbReference type="SAM" id="Phobius"/>
    </source>
</evidence>
<feature type="transmembrane region" description="Helical" evidence="3">
    <location>
        <begin position="89"/>
        <end position="122"/>
    </location>
</feature>
<evidence type="ECO:0000256" key="2">
    <source>
        <dbReference type="ARBA" id="ARBA00022803"/>
    </source>
</evidence>